<dbReference type="Proteomes" id="UP000001072">
    <property type="component" value="Unassembled WGS sequence"/>
</dbReference>
<dbReference type="PRINTS" id="PR01035">
    <property type="entry name" value="TCRTETA"/>
</dbReference>
<feature type="transmembrane region" description="Helical" evidence="7">
    <location>
        <begin position="266"/>
        <end position="291"/>
    </location>
</feature>
<feature type="compositionally biased region" description="Polar residues" evidence="6">
    <location>
        <begin position="542"/>
        <end position="559"/>
    </location>
</feature>
<dbReference type="InterPro" id="IPR036259">
    <property type="entry name" value="MFS_trans_sf"/>
</dbReference>
<evidence type="ECO:0000313" key="8">
    <source>
        <dbReference type="EMBL" id="EGG12132.1"/>
    </source>
</evidence>
<dbReference type="EMBL" id="GL883091">
    <property type="protein sequence ID" value="EGG12132.1"/>
    <property type="molecule type" value="Genomic_DNA"/>
</dbReference>
<dbReference type="Pfam" id="PF07690">
    <property type="entry name" value="MFS_1"/>
    <property type="match status" value="1"/>
</dbReference>
<dbReference type="VEuPathDB" id="FungiDB:MELLADRAFT_76592"/>
<feature type="compositionally biased region" description="Acidic residues" evidence="6">
    <location>
        <begin position="481"/>
        <end position="519"/>
    </location>
</feature>
<reference evidence="9" key="1">
    <citation type="journal article" date="2011" name="Proc. Natl. Acad. Sci. U.S.A.">
        <title>Obligate biotrophy features unraveled by the genomic analysis of rust fungi.</title>
        <authorList>
            <person name="Duplessis S."/>
            <person name="Cuomo C.A."/>
            <person name="Lin Y.-C."/>
            <person name="Aerts A."/>
            <person name="Tisserant E."/>
            <person name="Veneault-Fourrey C."/>
            <person name="Joly D.L."/>
            <person name="Hacquard S."/>
            <person name="Amselem J."/>
            <person name="Cantarel B.L."/>
            <person name="Chiu R."/>
            <person name="Coutinho P.M."/>
            <person name="Feau N."/>
            <person name="Field M."/>
            <person name="Frey P."/>
            <person name="Gelhaye E."/>
            <person name="Goldberg J."/>
            <person name="Grabherr M.G."/>
            <person name="Kodira C.D."/>
            <person name="Kohler A."/>
            <person name="Kuees U."/>
            <person name="Lindquist E.A."/>
            <person name="Lucas S.M."/>
            <person name="Mago R."/>
            <person name="Mauceli E."/>
            <person name="Morin E."/>
            <person name="Murat C."/>
            <person name="Pangilinan J.L."/>
            <person name="Park R."/>
            <person name="Pearson M."/>
            <person name="Quesneville H."/>
            <person name="Rouhier N."/>
            <person name="Sakthikumar S."/>
            <person name="Salamov A.A."/>
            <person name="Schmutz J."/>
            <person name="Selles B."/>
            <person name="Shapiro H."/>
            <person name="Tanguay P."/>
            <person name="Tuskan G.A."/>
            <person name="Henrissat B."/>
            <person name="Van de Peer Y."/>
            <person name="Rouze P."/>
            <person name="Ellis J.G."/>
            <person name="Dodds P.N."/>
            <person name="Schein J.E."/>
            <person name="Zhong S."/>
            <person name="Hamelin R.C."/>
            <person name="Grigoriev I.V."/>
            <person name="Szabo L.J."/>
            <person name="Martin F."/>
        </authorList>
    </citation>
    <scope>NUCLEOTIDE SEQUENCE [LARGE SCALE GENOMIC DNA]</scope>
    <source>
        <strain evidence="9">98AG31 / pathotype 3-4-7</strain>
    </source>
</reference>
<feature type="compositionally biased region" description="Low complexity" evidence="6">
    <location>
        <begin position="363"/>
        <end position="374"/>
    </location>
</feature>
<evidence type="ECO:0000313" key="9">
    <source>
        <dbReference type="Proteomes" id="UP000001072"/>
    </source>
</evidence>
<feature type="transmembrane region" description="Helical" evidence="7">
    <location>
        <begin position="91"/>
        <end position="113"/>
    </location>
</feature>
<evidence type="ECO:0000256" key="4">
    <source>
        <dbReference type="ARBA" id="ARBA00022989"/>
    </source>
</evidence>
<dbReference type="Gene3D" id="1.20.1250.20">
    <property type="entry name" value="MFS general substrate transporter like domains"/>
    <property type="match status" value="2"/>
</dbReference>
<dbReference type="InParanoid" id="F4R604"/>
<dbReference type="HOGENOM" id="CLU_008983_0_0_1"/>
<dbReference type="InterPro" id="IPR001958">
    <property type="entry name" value="Tet-R_TetA/multi-R_MdtG-like"/>
</dbReference>
<dbReference type="RefSeq" id="XP_007404507.1">
    <property type="nucleotide sequence ID" value="XM_007404445.1"/>
</dbReference>
<keyword evidence="4 7" id="KW-1133">Transmembrane helix</keyword>
<evidence type="ECO:0000256" key="6">
    <source>
        <dbReference type="SAM" id="MobiDB-lite"/>
    </source>
</evidence>
<sequence>MRTPTAAINSSQLLPTSNSSKKLSTQRPGLPNAHGSYFSSQSQSGNGLTSPINSPNSQYPHPPLSSHIPIPSAIPPIKAEQDSTPLPTLPIVVLCFAMISEFLSASVAGPFIFFMIEDFGVGKGPDGGGEAAVGFWAGIVSSVFFLSQFLTSLLWSNVSNKHGRRIVLFTSLLGNAITLLLFGSSTSLGMAICARLGQGIFNGAIGVARGAVRDITDSTNEGRAIAWIGLCWGMGGIAGPIIGGLLEHPAENYPAIFGSVQFFKDYPYFLPCSVASFITFAGACLSLFLGWDGGYRSSAIRLPEGKLELAHQLDNTEEESNASVTEDEGITLTRPVPASSATFPLPQSIKYAPGQEPPPRNPLSLSRTSTRQSTNFTPGSAYGYDRRSFLGNRRPTNFRASQNGMGSIRSGHATAQRRASRAISLARSFGGDTQYAPDYDDLEHDQPAPTLNFAQRLLLANEDAVFGLHDVWLAAATSQDRDDEFSQVDDDGPLLDDSVFGDDESQLDEDGFGYDDDGASEFGSVNDRGRMYLEQHQRPDRLQSQSSVRPRDINQNSVRQRLGSRISPRPSISGSNLLPGSFHASRFGPGMRSVSISSAMRPAIYNNTGLSTPPSNPSPFMSAHNAQQQALRDRSSDGQTPLSNSVPPGSNANNLAVIPEGARHPSANVASDPISKPQAAGSNSVFGQLPLAIIGQYAIIALHGTTCDQLFMSFLVTPVKSGGLGLSAGHFAELIAAMCIAQIVFQFRFYPTVGPPRGKLTHLSMLRLGMCLYIPVYLLLPELRALLRETHNGLVMFGMILLSAFRWLANVCAYTSVMVMINAQTPVHLLPLANGLAQSAVSGSRFIGPIFGGLVWSFSITPSPDARPYPFNNALGFFVIAIICFTGLMLSFRLK</sequence>
<dbReference type="PANTHER" id="PTHR23504">
    <property type="entry name" value="MAJOR FACILITATOR SUPERFAMILY DOMAIN-CONTAINING PROTEIN 10"/>
    <property type="match status" value="1"/>
</dbReference>
<comment type="subcellular location">
    <subcellularLocation>
        <location evidence="1">Membrane</location>
        <topology evidence="1">Multi-pass membrane protein</topology>
    </subcellularLocation>
</comment>
<feature type="compositionally biased region" description="Polar residues" evidence="6">
    <location>
        <begin position="637"/>
        <end position="654"/>
    </location>
</feature>
<dbReference type="PANTHER" id="PTHR23504:SF17">
    <property type="entry name" value="MAJOR FACILITATOR SUPERFAMILY (MFS) PROFILE DOMAIN-CONTAINING PROTEIN"/>
    <property type="match status" value="1"/>
</dbReference>
<evidence type="ECO:0008006" key="10">
    <source>
        <dbReference type="Google" id="ProtNLM"/>
    </source>
</evidence>
<feature type="transmembrane region" description="Helical" evidence="7">
    <location>
        <begin position="133"/>
        <end position="154"/>
    </location>
</feature>
<accession>F4R604</accession>
<dbReference type="AlphaFoldDB" id="F4R604"/>
<feature type="transmembrane region" description="Helical" evidence="7">
    <location>
        <begin position="762"/>
        <end position="780"/>
    </location>
</feature>
<organism evidence="9">
    <name type="scientific">Melampsora larici-populina (strain 98AG31 / pathotype 3-4-7)</name>
    <name type="common">Poplar leaf rust fungus</name>
    <dbReference type="NCBI Taxonomy" id="747676"/>
    <lineage>
        <taxon>Eukaryota</taxon>
        <taxon>Fungi</taxon>
        <taxon>Dikarya</taxon>
        <taxon>Basidiomycota</taxon>
        <taxon>Pucciniomycotina</taxon>
        <taxon>Pucciniomycetes</taxon>
        <taxon>Pucciniales</taxon>
        <taxon>Melampsoraceae</taxon>
        <taxon>Melampsora</taxon>
    </lineage>
</organism>
<feature type="compositionally biased region" description="Low complexity" evidence="6">
    <location>
        <begin position="563"/>
        <end position="575"/>
    </location>
</feature>
<feature type="compositionally biased region" description="Polar residues" evidence="6">
    <location>
        <begin position="1"/>
        <end position="27"/>
    </location>
</feature>
<protein>
    <recommendedName>
        <fullName evidence="10">Major facilitator superfamily (MFS) profile domain-containing protein</fullName>
    </recommendedName>
</protein>
<feature type="region of interest" description="Disordered" evidence="6">
    <location>
        <begin position="479"/>
        <end position="580"/>
    </location>
</feature>
<dbReference type="KEGG" id="mlr:MELLADRAFT_76592"/>
<feature type="region of interest" description="Disordered" evidence="6">
    <location>
        <begin position="336"/>
        <end position="378"/>
    </location>
</feature>
<dbReference type="GO" id="GO:0016020">
    <property type="term" value="C:membrane"/>
    <property type="evidence" value="ECO:0007669"/>
    <property type="project" value="UniProtKB-SubCell"/>
</dbReference>
<feature type="transmembrane region" description="Helical" evidence="7">
    <location>
        <begin position="874"/>
        <end position="892"/>
    </location>
</feature>
<dbReference type="GeneID" id="18932809"/>
<keyword evidence="3 7" id="KW-0812">Transmembrane</keyword>
<feature type="compositionally biased region" description="Polar residues" evidence="6">
    <location>
        <begin position="37"/>
        <end position="59"/>
    </location>
</feature>
<dbReference type="InterPro" id="IPR011701">
    <property type="entry name" value="MFS"/>
</dbReference>
<evidence type="ECO:0000256" key="1">
    <source>
        <dbReference type="ARBA" id="ARBA00004141"/>
    </source>
</evidence>
<feature type="transmembrane region" description="Helical" evidence="7">
    <location>
        <begin position="224"/>
        <end position="246"/>
    </location>
</feature>
<feature type="transmembrane region" description="Helical" evidence="7">
    <location>
        <begin position="166"/>
        <end position="183"/>
    </location>
</feature>
<name>F4R604_MELLP</name>
<dbReference type="GO" id="GO:0022857">
    <property type="term" value="F:transmembrane transporter activity"/>
    <property type="evidence" value="ECO:0007669"/>
    <property type="project" value="InterPro"/>
</dbReference>
<proteinExistence type="predicted"/>
<dbReference type="OrthoDB" id="10262656at2759"/>
<dbReference type="SUPFAM" id="SSF103473">
    <property type="entry name" value="MFS general substrate transporter"/>
    <property type="match status" value="2"/>
</dbReference>
<keyword evidence="2" id="KW-0813">Transport</keyword>
<gene>
    <name evidence="8" type="ORF">MELLADRAFT_76592</name>
</gene>
<keyword evidence="9" id="KW-1185">Reference proteome</keyword>
<feature type="region of interest" description="Disordered" evidence="6">
    <location>
        <begin position="1"/>
        <end position="62"/>
    </location>
</feature>
<evidence type="ECO:0000256" key="5">
    <source>
        <dbReference type="ARBA" id="ARBA00023136"/>
    </source>
</evidence>
<dbReference type="eggNOG" id="KOG2615">
    <property type="taxonomic scope" value="Eukaryota"/>
</dbReference>
<feature type="region of interest" description="Disordered" evidence="6">
    <location>
        <begin position="607"/>
        <end position="656"/>
    </location>
</feature>
<feature type="transmembrane region" description="Helical" evidence="7">
    <location>
        <begin position="731"/>
        <end position="750"/>
    </location>
</feature>
<evidence type="ECO:0000256" key="2">
    <source>
        <dbReference type="ARBA" id="ARBA00022448"/>
    </source>
</evidence>
<feature type="compositionally biased region" description="Basic and acidic residues" evidence="6">
    <location>
        <begin position="527"/>
        <end position="541"/>
    </location>
</feature>
<evidence type="ECO:0000256" key="7">
    <source>
        <dbReference type="SAM" id="Phobius"/>
    </source>
</evidence>
<keyword evidence="5 7" id="KW-0472">Membrane</keyword>
<evidence type="ECO:0000256" key="3">
    <source>
        <dbReference type="ARBA" id="ARBA00022692"/>
    </source>
</evidence>